<gene>
    <name evidence="5" type="ORF">VTJ83DRAFT_4234</name>
</gene>
<feature type="compositionally biased region" description="Gly residues" evidence="3">
    <location>
        <begin position="418"/>
        <end position="434"/>
    </location>
</feature>
<dbReference type="GeneID" id="98125345"/>
<dbReference type="PROSITE" id="PS51517">
    <property type="entry name" value="NDT80"/>
    <property type="match status" value="1"/>
</dbReference>
<accession>A0ABR4DBI7</accession>
<feature type="region of interest" description="Disordered" evidence="3">
    <location>
        <begin position="362"/>
        <end position="383"/>
    </location>
</feature>
<dbReference type="RefSeq" id="XP_070865684.1">
    <property type="nucleotide sequence ID" value="XM_071010701.1"/>
</dbReference>
<dbReference type="InterPro" id="IPR052605">
    <property type="entry name" value="Fungal_trans_regulator"/>
</dbReference>
<dbReference type="Proteomes" id="UP001600064">
    <property type="component" value="Unassembled WGS sequence"/>
</dbReference>
<protein>
    <recommendedName>
        <fullName evidence="4">NDT80 domain-containing protein</fullName>
    </recommendedName>
</protein>
<feature type="region of interest" description="Disordered" evidence="3">
    <location>
        <begin position="397"/>
        <end position="469"/>
    </location>
</feature>
<dbReference type="InterPro" id="IPR024061">
    <property type="entry name" value="NDT80_DNA-bd_dom"/>
</dbReference>
<evidence type="ECO:0000256" key="1">
    <source>
        <dbReference type="ARBA" id="ARBA00023125"/>
    </source>
</evidence>
<feature type="region of interest" description="Disordered" evidence="3">
    <location>
        <begin position="258"/>
        <end position="290"/>
    </location>
</feature>
<keyword evidence="6" id="KW-1185">Reference proteome</keyword>
<dbReference type="Gene3D" id="2.60.40.1390">
    <property type="entry name" value="NDT80 DNA-binding domain"/>
    <property type="match status" value="1"/>
</dbReference>
<reference evidence="5 6" key="1">
    <citation type="journal article" date="2024" name="Commun. Biol.">
        <title>Comparative genomic analysis of thermophilic fungi reveals convergent evolutionary adaptations and gene losses.</title>
        <authorList>
            <person name="Steindorff A.S."/>
            <person name="Aguilar-Pontes M.V."/>
            <person name="Robinson A.J."/>
            <person name="Andreopoulos B."/>
            <person name="LaButti K."/>
            <person name="Kuo A."/>
            <person name="Mondo S."/>
            <person name="Riley R."/>
            <person name="Otillar R."/>
            <person name="Haridas S."/>
            <person name="Lipzen A."/>
            <person name="Grimwood J."/>
            <person name="Schmutz J."/>
            <person name="Clum A."/>
            <person name="Reid I.D."/>
            <person name="Moisan M.C."/>
            <person name="Butler G."/>
            <person name="Nguyen T.T.M."/>
            <person name="Dewar K."/>
            <person name="Conant G."/>
            <person name="Drula E."/>
            <person name="Henrissat B."/>
            <person name="Hansel C."/>
            <person name="Singer S."/>
            <person name="Hutchinson M.I."/>
            <person name="de Vries R.P."/>
            <person name="Natvig D.O."/>
            <person name="Powell A.J."/>
            <person name="Tsang A."/>
            <person name="Grigoriev I.V."/>
        </authorList>
    </citation>
    <scope>NUCLEOTIDE SEQUENCE [LARGE SCALE GENOMIC DNA]</scope>
    <source>
        <strain evidence="5 6">ATCC 22073</strain>
    </source>
</reference>
<feature type="compositionally biased region" description="Basic residues" evidence="3">
    <location>
        <begin position="513"/>
        <end position="530"/>
    </location>
</feature>
<evidence type="ECO:0000259" key="4">
    <source>
        <dbReference type="PROSITE" id="PS51517"/>
    </source>
</evidence>
<feature type="region of interest" description="Disordered" evidence="3">
    <location>
        <begin position="101"/>
        <end position="135"/>
    </location>
</feature>
<dbReference type="PANTHER" id="PTHR35144:SF2">
    <property type="entry name" value="MEIOSIS-SPECIFIC TRANSCRIPTION FACTOR NDT80"/>
    <property type="match status" value="1"/>
</dbReference>
<feature type="region of interest" description="Disordered" evidence="3">
    <location>
        <begin position="493"/>
        <end position="545"/>
    </location>
</feature>
<dbReference type="Pfam" id="PF05224">
    <property type="entry name" value="NDT80_PhoG"/>
    <property type="match status" value="1"/>
</dbReference>
<evidence type="ECO:0000313" key="5">
    <source>
        <dbReference type="EMBL" id="KAL2266957.1"/>
    </source>
</evidence>
<keyword evidence="1 2" id="KW-0238">DNA-binding</keyword>
<dbReference type="PANTHER" id="PTHR35144">
    <property type="entry name" value="MEIOSIS-SPECIFIC TRANSCRIPTION FACTOR NDT80"/>
    <property type="match status" value="1"/>
</dbReference>
<feature type="region of interest" description="Disordered" evidence="3">
    <location>
        <begin position="303"/>
        <end position="326"/>
    </location>
</feature>
<dbReference type="InterPro" id="IPR037141">
    <property type="entry name" value="NDT80_DNA-bd_dom_sf"/>
</dbReference>
<evidence type="ECO:0000256" key="2">
    <source>
        <dbReference type="PROSITE-ProRule" id="PRU00850"/>
    </source>
</evidence>
<organism evidence="5 6">
    <name type="scientific">Remersonia thermophila</name>
    <dbReference type="NCBI Taxonomy" id="72144"/>
    <lineage>
        <taxon>Eukaryota</taxon>
        <taxon>Fungi</taxon>
        <taxon>Dikarya</taxon>
        <taxon>Ascomycota</taxon>
        <taxon>Pezizomycotina</taxon>
        <taxon>Sordariomycetes</taxon>
        <taxon>Sordariomycetidae</taxon>
        <taxon>Sordariales</taxon>
        <taxon>Sordariales incertae sedis</taxon>
        <taxon>Remersonia</taxon>
    </lineage>
</organism>
<feature type="region of interest" description="Disordered" evidence="3">
    <location>
        <begin position="550"/>
        <end position="569"/>
    </location>
</feature>
<feature type="compositionally biased region" description="Low complexity" evidence="3">
    <location>
        <begin position="531"/>
        <end position="542"/>
    </location>
</feature>
<feature type="domain" description="NDT80" evidence="4">
    <location>
        <begin position="118"/>
        <end position="410"/>
    </location>
</feature>
<feature type="compositionally biased region" description="Low complexity" evidence="3">
    <location>
        <begin position="557"/>
        <end position="568"/>
    </location>
</feature>
<dbReference type="InterPro" id="IPR008967">
    <property type="entry name" value="p53-like_TF_DNA-bd_sf"/>
</dbReference>
<feature type="DNA-binding region" description="NDT80" evidence="2">
    <location>
        <begin position="118"/>
        <end position="410"/>
    </location>
</feature>
<name>A0ABR4DBI7_9PEZI</name>
<proteinExistence type="predicted"/>
<comment type="caution">
    <text evidence="5">The sequence shown here is derived from an EMBL/GenBank/DDBJ whole genome shotgun (WGS) entry which is preliminary data.</text>
</comment>
<dbReference type="SUPFAM" id="SSF49417">
    <property type="entry name" value="p53-like transcription factors"/>
    <property type="match status" value="1"/>
</dbReference>
<evidence type="ECO:0000313" key="6">
    <source>
        <dbReference type="Proteomes" id="UP001600064"/>
    </source>
</evidence>
<evidence type="ECO:0000256" key="3">
    <source>
        <dbReference type="SAM" id="MobiDB-lite"/>
    </source>
</evidence>
<sequence>MCFTQGSTASLSTIETPPQPPSYLSLIPPIAQPPVTPYNPESGHFYTPAPPVFSGLEVRPRLGSNTSTAGQGMAHAHRSTTLPHPGLSSARDIYASTTPTFRRSDHHHHQNPHVQRSPPFSSLRRHSQFSTSSTSTAYGSLKMDAGGFSTTPRTANIPPLLAMTTLGHLSYSDSANTPIKIDIGGIIDKGFFIADNEWTCYRRNYFSCQCSFSLTPLLPNTDIQFQPAGTNQVYKVNNFAMCISAVVSDNDNHTIELVQHTPKRDKGPIAPPDKVRLQPKPPQSHHPLTSLCAAADGSLGSSRYGDQGLDGPFGQARAQSSSFPTDHTFERIQFKQATANNGKRRAAQQFYHLIVELWADVGQQQQQQQPPPPGSGSGTNGSDQWIKVAFRKSAKMIVRGRSPGHYQSERRGSSSSGPGAGGGVGGVSNSGGGSYQLSIPGQPDYSMGSYGQAYDPRQNPYGGTGRTHHELNMDSLVSANEVKALNDPKGYQYFPTPLYETDHEPRHQTHQSSNHHSHHPHHQQHQHHQHQQAQPHTQQSQQPVELFSHSRQDLPETSGSTSSSTATGVKSELDQTAAAAAVAAGGLPSLLYNGGQYYSQRCGRFEGKPTSTGQYPTGVAATATQSLMTSSVSSTSTMNMT</sequence>
<dbReference type="EMBL" id="JAZGUE010000004">
    <property type="protein sequence ID" value="KAL2266957.1"/>
    <property type="molecule type" value="Genomic_DNA"/>
</dbReference>